<dbReference type="Proteomes" id="UP001156921">
    <property type="component" value="Unassembled WGS sequence"/>
</dbReference>
<dbReference type="RefSeq" id="WP_284223104.1">
    <property type="nucleotide sequence ID" value="NZ_BSOY01000057.1"/>
</dbReference>
<dbReference type="SUPFAM" id="SSF160574">
    <property type="entry name" value="BT0923-like"/>
    <property type="match status" value="1"/>
</dbReference>
<reference evidence="2" key="1">
    <citation type="journal article" date="2019" name="Int. J. Syst. Evol. Microbiol.">
        <title>The Global Catalogue of Microorganisms (GCM) 10K type strain sequencing project: providing services to taxonomists for standard genome sequencing and annotation.</title>
        <authorList>
            <consortium name="The Broad Institute Genomics Platform"/>
            <consortium name="The Broad Institute Genome Sequencing Center for Infectious Disease"/>
            <person name="Wu L."/>
            <person name="Ma J."/>
        </authorList>
    </citation>
    <scope>NUCLEOTIDE SEQUENCE [LARGE SCALE GENOMIC DNA]</scope>
    <source>
        <strain evidence="2">NBRC 110107</strain>
    </source>
</reference>
<comment type="caution">
    <text evidence="1">The sequence shown here is derived from an EMBL/GenBank/DDBJ whole genome shotgun (WGS) entry which is preliminary data.</text>
</comment>
<gene>
    <name evidence="1" type="ORF">GCM10007859_22470</name>
</gene>
<evidence type="ECO:0000313" key="2">
    <source>
        <dbReference type="Proteomes" id="UP001156921"/>
    </source>
</evidence>
<evidence type="ECO:0000313" key="1">
    <source>
        <dbReference type="EMBL" id="GLS02225.1"/>
    </source>
</evidence>
<accession>A0ABQ6BM62</accession>
<protein>
    <recommendedName>
        <fullName evidence="3">PepSY domain-containing protein</fullName>
    </recommendedName>
</protein>
<name>A0ABQ6BM62_9CAUL</name>
<evidence type="ECO:0008006" key="3">
    <source>
        <dbReference type="Google" id="ProtNLM"/>
    </source>
</evidence>
<keyword evidence="2" id="KW-1185">Reference proteome</keyword>
<dbReference type="EMBL" id="BSOY01000057">
    <property type="protein sequence ID" value="GLS02225.1"/>
    <property type="molecule type" value="Genomic_DNA"/>
</dbReference>
<dbReference type="PROSITE" id="PS51257">
    <property type="entry name" value="PROKAR_LIPOPROTEIN"/>
    <property type="match status" value="1"/>
</dbReference>
<organism evidence="1 2">
    <name type="scientific">Brevundimonas denitrificans</name>
    <dbReference type="NCBI Taxonomy" id="1443434"/>
    <lineage>
        <taxon>Bacteria</taxon>
        <taxon>Pseudomonadati</taxon>
        <taxon>Pseudomonadota</taxon>
        <taxon>Alphaproteobacteria</taxon>
        <taxon>Caulobacterales</taxon>
        <taxon>Caulobacteraceae</taxon>
        <taxon>Brevundimonas</taxon>
    </lineage>
</organism>
<sequence length="177" mass="18612">MSRTLSPSVLAAGVIALAGCDPAQPDPPRTAAAPATAITPTAAADIPEAVRAVVLAARPGMVIAGAELKEREDRRYYDVEGRLNGAEIELDLLETPRGWEVVEIQRDIPWSAAPAAVRAAAEGSRRGFTPVRVIESTQAGDGAIIYELFADGQPATPVLEVRAANGRTDVLAEAWPH</sequence>
<proteinExistence type="predicted"/>